<sequence length="95" mass="10919">MNAIKQISYFLAGVVLMEMTLTAAIARADDRDVTAQERQRIVQVLNGMGCNSFDDAEYEIDKKRFEIDDAVCADGREYEIYLDTNYRVIKKELDD</sequence>
<comment type="caution">
    <text evidence="2">The sequence shown here is derived from an EMBL/GenBank/DDBJ whole genome shotgun (WGS) entry which is preliminary data.</text>
</comment>
<evidence type="ECO:0000313" key="2">
    <source>
        <dbReference type="EMBL" id="MBE9252830.1"/>
    </source>
</evidence>
<keyword evidence="3" id="KW-1185">Reference proteome</keyword>
<proteinExistence type="predicted"/>
<evidence type="ECO:0000259" key="1">
    <source>
        <dbReference type="Pfam" id="PF13670"/>
    </source>
</evidence>
<dbReference type="Proteomes" id="UP000658720">
    <property type="component" value="Unassembled WGS sequence"/>
</dbReference>
<protein>
    <submittedName>
        <fullName evidence="2">PepSY domain-containing protein</fullName>
    </submittedName>
</protein>
<dbReference type="Pfam" id="PF13670">
    <property type="entry name" value="PepSY_2"/>
    <property type="match status" value="1"/>
</dbReference>
<organism evidence="2 3">
    <name type="scientific">Synechocystis salina LEGE 00031</name>
    <dbReference type="NCBI Taxonomy" id="1828736"/>
    <lineage>
        <taxon>Bacteria</taxon>
        <taxon>Bacillati</taxon>
        <taxon>Cyanobacteriota</taxon>
        <taxon>Cyanophyceae</taxon>
        <taxon>Synechococcales</taxon>
        <taxon>Merismopediaceae</taxon>
        <taxon>Synechocystis</taxon>
    </lineage>
</organism>
<name>A0ABR9VNB8_9SYNC</name>
<feature type="domain" description="PepSY" evidence="1">
    <location>
        <begin position="20"/>
        <end position="85"/>
    </location>
</feature>
<gene>
    <name evidence="2" type="ORF">IQ217_02955</name>
</gene>
<reference evidence="2 3" key="1">
    <citation type="submission" date="2020-10" db="EMBL/GenBank/DDBJ databases">
        <authorList>
            <person name="Castelo-Branco R."/>
            <person name="Eusebio N."/>
            <person name="Adriana R."/>
            <person name="Vieira A."/>
            <person name="Brugerolle De Fraissinette N."/>
            <person name="Rezende De Castro R."/>
            <person name="Schneider M.P."/>
            <person name="Vasconcelos V."/>
            <person name="Leao P.N."/>
        </authorList>
    </citation>
    <scope>NUCLEOTIDE SEQUENCE [LARGE SCALE GENOMIC DNA]</scope>
    <source>
        <strain evidence="2 3">LEGE 00031</strain>
    </source>
</reference>
<dbReference type="InterPro" id="IPR025711">
    <property type="entry name" value="PepSY"/>
</dbReference>
<dbReference type="EMBL" id="JADEVV010000006">
    <property type="protein sequence ID" value="MBE9252830.1"/>
    <property type="molecule type" value="Genomic_DNA"/>
</dbReference>
<accession>A0ABR9VNB8</accession>
<evidence type="ECO:0000313" key="3">
    <source>
        <dbReference type="Proteomes" id="UP000658720"/>
    </source>
</evidence>